<protein>
    <recommendedName>
        <fullName evidence="2">SGF29 C-terminal domain-containing protein</fullName>
    </recommendedName>
</protein>
<accession>A0A146KJE9</accession>
<evidence type="ECO:0000313" key="1">
    <source>
        <dbReference type="EMBL" id="JAP95755.1"/>
    </source>
</evidence>
<proteinExistence type="predicted"/>
<feature type="non-terminal residue" evidence="1">
    <location>
        <position position="1"/>
    </location>
</feature>
<name>A0A146KJE9_9EUKA</name>
<organism evidence="1">
    <name type="scientific">Trepomonas sp. PC1</name>
    <dbReference type="NCBI Taxonomy" id="1076344"/>
    <lineage>
        <taxon>Eukaryota</taxon>
        <taxon>Metamonada</taxon>
        <taxon>Diplomonadida</taxon>
        <taxon>Hexamitidae</taxon>
        <taxon>Hexamitinae</taxon>
        <taxon>Trepomonas</taxon>
    </lineage>
</organism>
<sequence>ANINKTWILAKLISQEDNEIQLEDMDEQHNVYKCSRKEVRQFPTPNIQLKRGQKFYTLWYNVNDQQWMSELYPCIAVEEYPNPQEPESVVVRARFEEENISYINIQ</sequence>
<feature type="non-terminal residue" evidence="1">
    <location>
        <position position="106"/>
    </location>
</feature>
<gene>
    <name evidence="1" type="ORF">TPC1_11140</name>
</gene>
<reference evidence="1" key="1">
    <citation type="submission" date="2015-07" db="EMBL/GenBank/DDBJ databases">
        <title>Adaptation to a free-living lifestyle via gene acquisitions in the diplomonad Trepomonas sp. PC1.</title>
        <authorList>
            <person name="Xu F."/>
            <person name="Jerlstrom-Hultqvist J."/>
            <person name="Kolisko M."/>
            <person name="Simpson A.G.B."/>
            <person name="Roger A.J."/>
            <person name="Svard S.G."/>
            <person name="Andersson J.O."/>
        </authorList>
    </citation>
    <scope>NUCLEOTIDE SEQUENCE</scope>
    <source>
        <strain evidence="1">PC1</strain>
    </source>
</reference>
<dbReference type="AlphaFoldDB" id="A0A146KJE9"/>
<evidence type="ECO:0008006" key="2">
    <source>
        <dbReference type="Google" id="ProtNLM"/>
    </source>
</evidence>
<dbReference type="EMBL" id="GDID01000851">
    <property type="protein sequence ID" value="JAP95755.1"/>
    <property type="molecule type" value="Transcribed_RNA"/>
</dbReference>